<dbReference type="InParanoid" id="A0A0G4EEZ3"/>
<dbReference type="Proteomes" id="UP000041254">
    <property type="component" value="Unassembled WGS sequence"/>
</dbReference>
<evidence type="ECO:0000313" key="3">
    <source>
        <dbReference type="Proteomes" id="UP000041254"/>
    </source>
</evidence>
<dbReference type="AlphaFoldDB" id="A0A0G4EEZ3"/>
<keyword evidence="1" id="KW-1133">Transmembrane helix</keyword>
<evidence type="ECO:0000313" key="2">
    <source>
        <dbReference type="EMBL" id="CEL94273.1"/>
    </source>
</evidence>
<feature type="transmembrane region" description="Helical" evidence="1">
    <location>
        <begin position="493"/>
        <end position="513"/>
    </location>
</feature>
<reference evidence="2 3" key="1">
    <citation type="submission" date="2014-11" db="EMBL/GenBank/DDBJ databases">
        <authorList>
            <person name="Zhu J."/>
            <person name="Qi W."/>
            <person name="Song R."/>
        </authorList>
    </citation>
    <scope>NUCLEOTIDE SEQUENCE [LARGE SCALE GENOMIC DNA]</scope>
</reference>
<protein>
    <submittedName>
        <fullName evidence="2">Uncharacterized protein</fullName>
    </submittedName>
</protein>
<feature type="transmembrane region" description="Helical" evidence="1">
    <location>
        <begin position="525"/>
        <end position="545"/>
    </location>
</feature>
<dbReference type="OrthoDB" id="206656at2759"/>
<sequence length="560" mass="58422">MPSIALVGSSGGGAATLGHTSPELFFDEVEGQLAACKMTLDVIQFVATQVPLDVASREASATLFVRPPSLLSNAQKELMTDNVTSRPGRAPIATVRGTLQEVNGVARHVDRQIGTLIRGVGNGNGDSDNITSSLRLSGLIALSFDADGVNREALIAASLPTVRLPIVGTGGTSSAVPSAWGRGWWAALGDRWPPHLLRRPSPSVAGELRVPYWPTSGQTVLGIRHLLHTMHSVLGGCLPVFVCVMVVKWALSRVYDSSGQSTASMWMQVLCSRGLPTVVATVAAQQTSELGETSVLVGALAGSCIVGQGGVIAGLIAGLLGGMAAPTVLACACRYGVPATAASITTAGGTGIVTGGLVELALSPICSQLASSVRFILHSWPLSSMLLRCIKGAALGWFVWWGSGRGMYHIVILPLIIVEMERGDPATLGAIDECVLVGVSLGLCLAHIVFPRQKEDVHLSRRGLFINFLFGDFIEGAYPFMERSTICNTAAGLAAALSGVVVCMFGARSSAYLPLPLAVLISDRPLAMLAAFAISVLVPCAAAVMENYCLGRVDMTVKTL</sequence>
<gene>
    <name evidence="2" type="ORF">Vbra_3709</name>
</gene>
<feature type="transmembrane region" description="Helical" evidence="1">
    <location>
        <begin position="430"/>
        <end position="450"/>
    </location>
</feature>
<keyword evidence="1" id="KW-0812">Transmembrane</keyword>
<name>A0A0G4EEZ3_VITBC</name>
<dbReference type="OMA" id="LVMHYLL"/>
<proteinExistence type="predicted"/>
<keyword evidence="1" id="KW-0472">Membrane</keyword>
<dbReference type="EMBL" id="CDMY01000214">
    <property type="protein sequence ID" value="CEL94273.1"/>
    <property type="molecule type" value="Genomic_DNA"/>
</dbReference>
<keyword evidence="3" id="KW-1185">Reference proteome</keyword>
<organism evidence="2 3">
    <name type="scientific">Vitrella brassicaformis (strain CCMP3155)</name>
    <dbReference type="NCBI Taxonomy" id="1169540"/>
    <lineage>
        <taxon>Eukaryota</taxon>
        <taxon>Sar</taxon>
        <taxon>Alveolata</taxon>
        <taxon>Colpodellida</taxon>
        <taxon>Vitrellaceae</taxon>
        <taxon>Vitrella</taxon>
    </lineage>
</organism>
<evidence type="ECO:0000256" key="1">
    <source>
        <dbReference type="SAM" id="Phobius"/>
    </source>
</evidence>
<dbReference type="VEuPathDB" id="CryptoDB:Vbra_3709"/>
<feature type="transmembrane region" description="Helical" evidence="1">
    <location>
        <begin position="394"/>
        <end position="418"/>
    </location>
</feature>
<accession>A0A0G4EEZ3</accession>